<proteinExistence type="predicted"/>
<reference evidence="1" key="1">
    <citation type="journal article" date="2014" name="Int. J. Syst. Evol. Microbiol.">
        <title>Complete genome sequence of Corynebacterium casei LMG S-19264T (=DSM 44701T), isolated from a smear-ripened cheese.</title>
        <authorList>
            <consortium name="US DOE Joint Genome Institute (JGI-PGF)"/>
            <person name="Walter F."/>
            <person name="Albersmeier A."/>
            <person name="Kalinowski J."/>
            <person name="Ruckert C."/>
        </authorList>
    </citation>
    <scope>NUCLEOTIDE SEQUENCE</scope>
    <source>
        <strain evidence="1">KCTC 23430</strain>
    </source>
</reference>
<protein>
    <submittedName>
        <fullName evidence="1">Uncharacterized protein</fullName>
    </submittedName>
</protein>
<dbReference type="AlphaFoldDB" id="A0A918XGT5"/>
<keyword evidence="2" id="KW-1185">Reference proteome</keyword>
<accession>A0A918XGT5</accession>
<name>A0A918XGT5_9GAMM</name>
<comment type="caution">
    <text evidence="1">The sequence shown here is derived from an EMBL/GenBank/DDBJ whole genome shotgun (WGS) entry which is preliminary data.</text>
</comment>
<gene>
    <name evidence="1" type="ORF">GCM10007053_11330</name>
</gene>
<sequence>MRFTCPNEYLDTEHELNDKTAETVFTDSGGGTITVSATRSGAKHSGLGQAVVESRCISYQRSDAAEL</sequence>
<evidence type="ECO:0000313" key="1">
    <source>
        <dbReference type="EMBL" id="GHD30010.1"/>
    </source>
</evidence>
<organism evidence="1 2">
    <name type="scientific">Parahalioglobus pacificus</name>
    <dbReference type="NCBI Taxonomy" id="930806"/>
    <lineage>
        <taxon>Bacteria</taxon>
        <taxon>Pseudomonadati</taxon>
        <taxon>Pseudomonadota</taxon>
        <taxon>Gammaproteobacteria</taxon>
        <taxon>Cellvibrionales</taxon>
        <taxon>Halieaceae</taxon>
        <taxon>Parahalioglobus</taxon>
    </lineage>
</organism>
<evidence type="ECO:0000313" key="2">
    <source>
        <dbReference type="Proteomes" id="UP000644693"/>
    </source>
</evidence>
<reference evidence="1" key="2">
    <citation type="submission" date="2020-09" db="EMBL/GenBank/DDBJ databases">
        <authorList>
            <person name="Sun Q."/>
            <person name="Kim S."/>
        </authorList>
    </citation>
    <scope>NUCLEOTIDE SEQUENCE</scope>
    <source>
        <strain evidence="1">KCTC 23430</strain>
    </source>
</reference>
<dbReference type="EMBL" id="BMYM01000001">
    <property type="protein sequence ID" value="GHD30010.1"/>
    <property type="molecule type" value="Genomic_DNA"/>
</dbReference>
<dbReference type="Proteomes" id="UP000644693">
    <property type="component" value="Unassembled WGS sequence"/>
</dbReference>